<name>A0A931GX92_9BACT</name>
<dbReference type="Proteomes" id="UP000628448">
    <property type="component" value="Unassembled WGS sequence"/>
</dbReference>
<dbReference type="AlphaFoldDB" id="A0A931GX92"/>
<reference evidence="4" key="1">
    <citation type="submission" date="2020-11" db="EMBL/GenBank/DDBJ databases">
        <title>Bacterial whole genome sequence for Panacibacter sp. DH6.</title>
        <authorList>
            <person name="Le V."/>
            <person name="Ko S."/>
            <person name="Ahn C.-Y."/>
            <person name="Oh H.-M."/>
        </authorList>
    </citation>
    <scope>NUCLEOTIDE SEQUENCE</scope>
    <source>
        <strain evidence="4">DH6</strain>
    </source>
</reference>
<protein>
    <recommendedName>
        <fullName evidence="3">Outer membrane protein beta-barrel domain-containing protein</fullName>
    </recommendedName>
</protein>
<evidence type="ECO:0000256" key="1">
    <source>
        <dbReference type="ARBA" id="ARBA00022729"/>
    </source>
</evidence>
<proteinExistence type="predicted"/>
<comment type="caution">
    <text evidence="4">The sequence shown here is derived from an EMBL/GenBank/DDBJ whole genome shotgun (WGS) entry which is preliminary data.</text>
</comment>
<accession>A0A931GX92</accession>
<feature type="domain" description="Outer membrane protein beta-barrel" evidence="3">
    <location>
        <begin position="191"/>
        <end position="325"/>
    </location>
</feature>
<gene>
    <name evidence="4" type="ORF">I5907_15365</name>
</gene>
<keyword evidence="5" id="KW-1185">Reference proteome</keyword>
<organism evidence="4 5">
    <name type="scientific">Panacibacter microcysteis</name>
    <dbReference type="NCBI Taxonomy" id="2793269"/>
    <lineage>
        <taxon>Bacteria</taxon>
        <taxon>Pseudomonadati</taxon>
        <taxon>Bacteroidota</taxon>
        <taxon>Chitinophagia</taxon>
        <taxon>Chitinophagales</taxon>
        <taxon>Chitinophagaceae</taxon>
        <taxon>Panacibacter</taxon>
    </lineage>
</organism>
<keyword evidence="2" id="KW-1133">Transmembrane helix</keyword>
<dbReference type="InterPro" id="IPR011250">
    <property type="entry name" value="OMP/PagP_B-barrel"/>
</dbReference>
<sequence length="387" mass="43089">MSYINENIDEFFQNAAEDYPLKTSVADWETFSQKLPPISNRGSKFADYRFVVAVSACILFIVAPFSLETPLQKVYAEKHNRFENSAAGILANHAAAKGLTENNKNNTRSLSVFAEEYYDVTTQVAEANQPNTVFRSADARVAKLQDKPFAPEIANTENILPPQHDAVTAELLFEANKVETSTKNTIKLNTQSRRRLYIGATLAPEISNVKHQSVTKPGFTGGFLAGYKVNSKLQVEIGMALSHKYYYTKGKYAPPDVIRRGEQPVDNVNAFTSVTEIPLTLQYNFRSSGTSRSFASVGTISSLVHKDRYNFDYNKNGEERSGSRRYNKSADNLFTAIQISAGYERKLGNIGNVRIEPYYRLPLNGIGSANLPVTSIGINFGLTRFIK</sequence>
<evidence type="ECO:0000313" key="4">
    <source>
        <dbReference type="EMBL" id="MBG9377623.1"/>
    </source>
</evidence>
<evidence type="ECO:0000313" key="5">
    <source>
        <dbReference type="Proteomes" id="UP000628448"/>
    </source>
</evidence>
<keyword evidence="2" id="KW-0472">Membrane</keyword>
<dbReference type="Pfam" id="PF13505">
    <property type="entry name" value="OMP_b-brl"/>
    <property type="match status" value="1"/>
</dbReference>
<evidence type="ECO:0000259" key="3">
    <source>
        <dbReference type="Pfam" id="PF13505"/>
    </source>
</evidence>
<dbReference type="InterPro" id="IPR027385">
    <property type="entry name" value="Beta-barrel_OMP"/>
</dbReference>
<dbReference type="RefSeq" id="WP_196991697.1">
    <property type="nucleotide sequence ID" value="NZ_JADWYR010000002.1"/>
</dbReference>
<feature type="transmembrane region" description="Helical" evidence="2">
    <location>
        <begin position="48"/>
        <end position="67"/>
    </location>
</feature>
<dbReference type="EMBL" id="JADWYR010000002">
    <property type="protein sequence ID" value="MBG9377623.1"/>
    <property type="molecule type" value="Genomic_DNA"/>
</dbReference>
<dbReference type="SUPFAM" id="SSF56925">
    <property type="entry name" value="OMPA-like"/>
    <property type="match status" value="1"/>
</dbReference>
<keyword evidence="2" id="KW-0812">Transmembrane</keyword>
<evidence type="ECO:0000256" key="2">
    <source>
        <dbReference type="SAM" id="Phobius"/>
    </source>
</evidence>
<keyword evidence="1" id="KW-0732">Signal</keyword>